<feature type="domain" description="CS" evidence="4">
    <location>
        <begin position="1"/>
        <end position="86"/>
    </location>
</feature>
<dbReference type="AlphaFoldDB" id="C1BNV8"/>
<dbReference type="GO" id="GO:0005654">
    <property type="term" value="C:nucleoplasm"/>
    <property type="evidence" value="ECO:0007669"/>
    <property type="project" value="TreeGrafter"/>
</dbReference>
<dbReference type="EMBL" id="BT076287">
    <property type="protein sequence ID" value="ACO10711.1"/>
    <property type="molecule type" value="mRNA"/>
</dbReference>
<dbReference type="InterPro" id="IPR048696">
    <property type="entry name" value="SHQ1-like_CS"/>
</dbReference>
<organism evidence="5">
    <name type="scientific">Caligus rogercresseyi</name>
    <name type="common">Sea louse</name>
    <dbReference type="NCBI Taxonomy" id="217165"/>
    <lineage>
        <taxon>Eukaryota</taxon>
        <taxon>Metazoa</taxon>
        <taxon>Ecdysozoa</taxon>
        <taxon>Arthropoda</taxon>
        <taxon>Crustacea</taxon>
        <taxon>Multicrustacea</taxon>
        <taxon>Hexanauplia</taxon>
        <taxon>Copepoda</taxon>
        <taxon>Siphonostomatoida</taxon>
        <taxon>Caligidae</taxon>
        <taxon>Caligus</taxon>
    </lineage>
</organism>
<dbReference type="InterPro" id="IPR007052">
    <property type="entry name" value="CS_dom"/>
</dbReference>
<name>C1BNV8_CALRO</name>
<evidence type="ECO:0000259" key="4">
    <source>
        <dbReference type="PROSITE" id="PS51203"/>
    </source>
</evidence>
<dbReference type="InterPro" id="IPR039742">
    <property type="entry name" value="Shq1"/>
</dbReference>
<evidence type="ECO:0000256" key="3">
    <source>
        <dbReference type="SAM" id="MobiDB-lite"/>
    </source>
</evidence>
<reference evidence="5" key="1">
    <citation type="submission" date="2009-03" db="EMBL/GenBank/DDBJ databases">
        <title>Caligus rogercresseyi ESTs and full-length cDNAs.</title>
        <authorList>
            <person name="Yasuike M."/>
            <person name="von Schalburg K."/>
            <person name="Cooper G."/>
            <person name="Leong J."/>
            <person name="Jones S.R.M."/>
            <person name="Koop B.F."/>
        </authorList>
    </citation>
    <scope>NUCLEOTIDE SEQUENCE</scope>
    <source>
        <tissue evidence="5">Whole tissue</tissue>
    </source>
</reference>
<dbReference type="Pfam" id="PF04925">
    <property type="entry name" value="SHQ1"/>
    <property type="match status" value="1"/>
</dbReference>
<evidence type="ECO:0000256" key="2">
    <source>
        <dbReference type="ARBA" id="ARBA00013750"/>
    </source>
</evidence>
<dbReference type="Pfam" id="PF21413">
    <property type="entry name" value="SHQ1-like_CS"/>
    <property type="match status" value="1"/>
</dbReference>
<dbReference type="GO" id="GO:0051082">
    <property type="term" value="F:unfolded protein binding"/>
    <property type="evidence" value="ECO:0007669"/>
    <property type="project" value="TreeGrafter"/>
</dbReference>
<dbReference type="PANTHER" id="PTHR12967:SF0">
    <property type="entry name" value="PROTEIN SHQ1 HOMOLOG"/>
    <property type="match status" value="1"/>
</dbReference>
<evidence type="ECO:0000313" key="5">
    <source>
        <dbReference type="EMBL" id="ACO10711.1"/>
    </source>
</evidence>
<dbReference type="PANTHER" id="PTHR12967">
    <property type="entry name" value="PROTEIN SHQ1 HOMOLOG"/>
    <property type="match status" value="1"/>
</dbReference>
<dbReference type="PROSITE" id="PS51203">
    <property type="entry name" value="CS"/>
    <property type="match status" value="1"/>
</dbReference>
<dbReference type="InterPro" id="IPR007009">
    <property type="entry name" value="Shq1_C"/>
</dbReference>
<sequence>MLTPRFKISQDKESLTFSIYAPFTNLSSTTILIEGDELRFFSAPYYLRLHLSGKILEDKGHYDADSNSFIIRALKEVPGEKFLGLDRVTSLLTPPVSHPDKGSVALDGSGIQEHGEGPIEYPQEDPLTWLYPQEIPSESEEDLPQENSGYGFAFSFTQVYSKLPFSNCILDISEPDSKTRDEIREERLQKEREDFSDDHYLCDLFDAPQELIDSLDKRPKNVLDLEGEFSEEEIEQMIALPKKHFLVEDYQSVYLGLLDILLAYHYDIRVTEGEHCSESGWTLCKLSATVTCSEKFNKLNHCLTSFLRRSLTYPLFRHYDLSCAVVQDVSELLLRKDPITPIVKILLDIIVILNDYDERYVFNQIYIQPYATWIQPRTPDNLNALGTALTKSMGKMTKGSLELDLEELETAAGTCAEPKADDKLNSLIQNVKRLELGSQEEEDSDDSESLDESSSDCSSSSSESSSSDYSSSEESSSSDE</sequence>
<dbReference type="Gene3D" id="2.60.40.790">
    <property type="match status" value="1"/>
</dbReference>
<gene>
    <name evidence="5" type="primary">SHQ1</name>
</gene>
<protein>
    <recommendedName>
        <fullName evidence="2">Protein SHQ1 homolog</fullName>
    </recommendedName>
</protein>
<dbReference type="GO" id="GO:0005737">
    <property type="term" value="C:cytoplasm"/>
    <property type="evidence" value="ECO:0007669"/>
    <property type="project" value="TreeGrafter"/>
</dbReference>
<dbReference type="InterPro" id="IPR008978">
    <property type="entry name" value="HSP20-like_chaperone"/>
</dbReference>
<proteinExistence type="evidence at transcript level"/>
<feature type="compositionally biased region" description="Acidic residues" evidence="3">
    <location>
        <begin position="438"/>
        <end position="454"/>
    </location>
</feature>
<dbReference type="GO" id="GO:0000493">
    <property type="term" value="P:box H/ACA snoRNP assembly"/>
    <property type="evidence" value="ECO:0007669"/>
    <property type="project" value="InterPro"/>
</dbReference>
<comment type="similarity">
    <text evidence="1">Belongs to the SHQ1 family.</text>
</comment>
<accession>C1BNV8</accession>
<evidence type="ECO:0000256" key="1">
    <source>
        <dbReference type="ARBA" id="ARBA00005607"/>
    </source>
</evidence>
<feature type="region of interest" description="Disordered" evidence="3">
    <location>
        <begin position="433"/>
        <end position="480"/>
    </location>
</feature>
<feature type="compositionally biased region" description="Low complexity" evidence="3">
    <location>
        <begin position="455"/>
        <end position="480"/>
    </location>
</feature>